<evidence type="ECO:0000313" key="7">
    <source>
        <dbReference type="Proteomes" id="UP000673375"/>
    </source>
</evidence>
<dbReference type="InterPro" id="IPR000551">
    <property type="entry name" value="MerR-type_HTH_dom"/>
</dbReference>
<keyword evidence="1" id="KW-0805">Transcription regulation</keyword>
<dbReference type="PROSITE" id="PS50937">
    <property type="entry name" value="HTH_MERR_2"/>
    <property type="match status" value="2"/>
</dbReference>
<keyword evidence="4" id="KW-0175">Coiled coil</keyword>
<sequence>MKTYKTAEVAKIVSLHPNTIRRYEEWGLIPVPERGENGYRRFTDYHIDLIKTARVAFQIEVLQSGLRRKMIDTIKALATYSFEDAQSMVDEYLMLADKEVTQATEAIAIVERILAGEKEEQQVQLTRKEAAEYLGITSDTLRNWELNGLLSVKRMKNRYRIYTEDDLKRLKIIRTLRSAKYSLESILRLLNALDNRYASDIEIVLDTPDTSTDIISVCDSLLSSLKQAKKNARKIKKDIAILEEKYTDYVSPSN</sequence>
<evidence type="ECO:0000259" key="5">
    <source>
        <dbReference type="PROSITE" id="PS50937"/>
    </source>
</evidence>
<reference evidence="6 7" key="1">
    <citation type="submission" date="2020-12" db="EMBL/GenBank/DDBJ databases">
        <title>Vagococcus allomyrinae sp. nov. and Enterococcus lavae sp. nov., isolated from the larvae of Allomyrina dichotoma.</title>
        <authorList>
            <person name="Lee S.D."/>
        </authorList>
    </citation>
    <scope>NUCLEOTIDE SEQUENCE [LARGE SCALE GENOMIC DNA]</scope>
    <source>
        <strain evidence="6 7">BWM-S5</strain>
    </source>
</reference>
<dbReference type="Gene3D" id="1.10.1660.10">
    <property type="match status" value="2"/>
</dbReference>
<dbReference type="SUPFAM" id="SSF46955">
    <property type="entry name" value="Putative DNA-binding domain"/>
    <property type="match status" value="2"/>
</dbReference>
<accession>A0ABS4CFF5</accession>
<feature type="domain" description="HTH merR-type" evidence="5">
    <location>
        <begin position="3"/>
        <end position="72"/>
    </location>
</feature>
<protein>
    <submittedName>
        <fullName evidence="6">MerR family transcriptional regulator</fullName>
    </submittedName>
</protein>
<evidence type="ECO:0000256" key="2">
    <source>
        <dbReference type="ARBA" id="ARBA00023125"/>
    </source>
</evidence>
<dbReference type="EMBL" id="JAEDXU010000001">
    <property type="protein sequence ID" value="MBP1045169.1"/>
    <property type="molecule type" value="Genomic_DNA"/>
</dbReference>
<name>A0ABS4CFF5_9ENTE</name>
<keyword evidence="7" id="KW-1185">Reference proteome</keyword>
<organism evidence="6 7">
    <name type="scientific">Enterococcus larvae</name>
    <dbReference type="NCBI Taxonomy" id="2794352"/>
    <lineage>
        <taxon>Bacteria</taxon>
        <taxon>Bacillati</taxon>
        <taxon>Bacillota</taxon>
        <taxon>Bacilli</taxon>
        <taxon>Lactobacillales</taxon>
        <taxon>Enterococcaceae</taxon>
        <taxon>Enterococcus</taxon>
    </lineage>
</organism>
<evidence type="ECO:0000256" key="4">
    <source>
        <dbReference type="SAM" id="Coils"/>
    </source>
</evidence>
<evidence type="ECO:0000313" key="6">
    <source>
        <dbReference type="EMBL" id="MBP1045169.1"/>
    </source>
</evidence>
<proteinExistence type="predicted"/>
<evidence type="ECO:0000256" key="1">
    <source>
        <dbReference type="ARBA" id="ARBA00023015"/>
    </source>
</evidence>
<dbReference type="PROSITE" id="PS00552">
    <property type="entry name" value="HTH_MERR_1"/>
    <property type="match status" value="1"/>
</dbReference>
<dbReference type="Pfam" id="PF13411">
    <property type="entry name" value="MerR_1"/>
    <property type="match status" value="1"/>
</dbReference>
<keyword evidence="3" id="KW-0804">Transcription</keyword>
<comment type="caution">
    <text evidence="6">The sequence shown here is derived from an EMBL/GenBank/DDBJ whole genome shotgun (WGS) entry which is preliminary data.</text>
</comment>
<dbReference type="SMART" id="SM00422">
    <property type="entry name" value="HTH_MERR"/>
    <property type="match status" value="2"/>
</dbReference>
<dbReference type="Proteomes" id="UP000673375">
    <property type="component" value="Unassembled WGS sequence"/>
</dbReference>
<feature type="domain" description="HTH merR-type" evidence="5">
    <location>
        <begin position="124"/>
        <end position="192"/>
    </location>
</feature>
<feature type="coiled-coil region" evidence="4">
    <location>
        <begin position="218"/>
        <end position="245"/>
    </location>
</feature>
<dbReference type="PANTHER" id="PTHR30204:SF94">
    <property type="entry name" value="HEAVY METAL-DEPENDENT TRANSCRIPTIONAL REGULATOR HI_0293-RELATED"/>
    <property type="match status" value="1"/>
</dbReference>
<dbReference type="CDD" id="cd00592">
    <property type="entry name" value="HTH_MerR-like"/>
    <property type="match status" value="1"/>
</dbReference>
<keyword evidence="2" id="KW-0238">DNA-binding</keyword>
<dbReference type="InterPro" id="IPR009061">
    <property type="entry name" value="DNA-bd_dom_put_sf"/>
</dbReference>
<gene>
    <name evidence="6" type="ORF">I6N96_02680</name>
</gene>
<evidence type="ECO:0000256" key="3">
    <source>
        <dbReference type="ARBA" id="ARBA00023163"/>
    </source>
</evidence>
<dbReference type="InterPro" id="IPR047057">
    <property type="entry name" value="MerR_fam"/>
</dbReference>
<dbReference type="Pfam" id="PF00376">
    <property type="entry name" value="MerR"/>
    <property type="match status" value="1"/>
</dbReference>
<dbReference type="PANTHER" id="PTHR30204">
    <property type="entry name" value="REDOX-CYCLING DRUG-SENSING TRANSCRIPTIONAL ACTIVATOR SOXR"/>
    <property type="match status" value="1"/>
</dbReference>